<feature type="domain" description="Low molecular weight protein antigen 6 PH" evidence="2">
    <location>
        <begin position="60"/>
        <end position="137"/>
    </location>
</feature>
<proteinExistence type="predicted"/>
<evidence type="ECO:0000313" key="3">
    <source>
        <dbReference type="EMBL" id="MBB2923878.1"/>
    </source>
</evidence>
<evidence type="ECO:0000259" key="2">
    <source>
        <dbReference type="Pfam" id="PF10756"/>
    </source>
</evidence>
<keyword evidence="1" id="KW-0472">Membrane</keyword>
<name>A0A7W4UGQ8_9CELL</name>
<dbReference type="InterPro" id="IPR019692">
    <property type="entry name" value="CFP-6_PH"/>
</dbReference>
<feature type="transmembrane region" description="Helical" evidence="1">
    <location>
        <begin position="40"/>
        <end position="58"/>
    </location>
</feature>
<organism evidence="3 4">
    <name type="scientific">Cellulomonas cellasea</name>
    <dbReference type="NCBI Taxonomy" id="43670"/>
    <lineage>
        <taxon>Bacteria</taxon>
        <taxon>Bacillati</taxon>
        <taxon>Actinomycetota</taxon>
        <taxon>Actinomycetes</taxon>
        <taxon>Micrococcales</taxon>
        <taxon>Cellulomonadaceae</taxon>
        <taxon>Cellulomonas</taxon>
    </lineage>
</organism>
<reference evidence="3 4" key="2">
    <citation type="submission" date="2020-08" db="EMBL/GenBank/DDBJ databases">
        <authorList>
            <person name="Partida-Martinez L."/>
            <person name="Huntemann M."/>
            <person name="Clum A."/>
            <person name="Wang J."/>
            <person name="Palaniappan K."/>
            <person name="Ritter S."/>
            <person name="Chen I.-M."/>
            <person name="Stamatis D."/>
            <person name="Reddy T."/>
            <person name="O'Malley R."/>
            <person name="Daum C."/>
            <person name="Shapiro N."/>
            <person name="Ivanova N."/>
            <person name="Kyrpides N."/>
            <person name="Woyke T."/>
        </authorList>
    </citation>
    <scope>NUCLEOTIDE SEQUENCE [LARGE SCALE GENOMIC DNA]</scope>
    <source>
        <strain evidence="3 4">RAS26</strain>
    </source>
</reference>
<feature type="transmembrane region" description="Helical" evidence="1">
    <location>
        <begin position="183"/>
        <end position="202"/>
    </location>
</feature>
<evidence type="ECO:0000256" key="1">
    <source>
        <dbReference type="SAM" id="Phobius"/>
    </source>
</evidence>
<gene>
    <name evidence="3" type="ORF">FHR80_002806</name>
</gene>
<reference evidence="3 4" key="1">
    <citation type="submission" date="2020-08" db="EMBL/GenBank/DDBJ databases">
        <title>The Agave Microbiome: Exploring the role of microbial communities in plant adaptations to desert environments.</title>
        <authorList>
            <person name="Partida-Martinez L.P."/>
        </authorList>
    </citation>
    <scope>NUCLEOTIDE SEQUENCE [LARGE SCALE GENOMIC DNA]</scope>
    <source>
        <strain evidence="3 4">RAS26</strain>
    </source>
</reference>
<keyword evidence="1" id="KW-1133">Transmembrane helix</keyword>
<keyword evidence="1" id="KW-0812">Transmembrane</keyword>
<comment type="caution">
    <text evidence="3">The sequence shown here is derived from an EMBL/GenBank/DDBJ whole genome shotgun (WGS) entry which is preliminary data.</text>
</comment>
<dbReference type="AlphaFoldDB" id="A0A7W4UGQ8"/>
<dbReference type="RefSeq" id="WP_183296710.1">
    <property type="nucleotide sequence ID" value="NZ_JACHVX010000004.1"/>
</dbReference>
<dbReference type="Proteomes" id="UP000518206">
    <property type="component" value="Unassembled WGS sequence"/>
</dbReference>
<accession>A0A7W4UGQ8</accession>
<dbReference type="EMBL" id="JACHVX010000004">
    <property type="protein sequence ID" value="MBB2923878.1"/>
    <property type="molecule type" value="Genomic_DNA"/>
</dbReference>
<protein>
    <recommendedName>
        <fullName evidence="2">Low molecular weight protein antigen 6 PH domain-containing protein</fullName>
    </recommendedName>
</protein>
<dbReference type="Pfam" id="PF10756">
    <property type="entry name" value="bPH_6"/>
    <property type="match status" value="1"/>
</dbReference>
<feature type="transmembrane region" description="Helical" evidence="1">
    <location>
        <begin position="12"/>
        <end position="34"/>
    </location>
</feature>
<evidence type="ECO:0000313" key="4">
    <source>
        <dbReference type="Proteomes" id="UP000518206"/>
    </source>
</evidence>
<sequence>MDPADDVELRPGFGRVLTYGTWLVCAATVVATVLDDPVEGLRVAAPAALVSLVVWALFGRPAVVVTPAGVELRNVLRTVELPWPTIQLVDTRFALTLRTAYGTYAAWAAPAPSRSTALRAGPGDLAEVPGSARGAGGAVRPGDLPSTPSGEAALVVRRRWEQLRDAGHLDDPRLERERPRVRWHVRTLAAVAVLSALTWVALSA</sequence>